<feature type="transmembrane region" description="Helical" evidence="7">
    <location>
        <begin position="34"/>
        <end position="56"/>
    </location>
</feature>
<keyword evidence="2" id="KW-0813">Transport</keyword>
<feature type="transmembrane region" description="Helical" evidence="7">
    <location>
        <begin position="195"/>
        <end position="212"/>
    </location>
</feature>
<accession>A0A1H0CUR8</accession>
<feature type="transmembrane region" description="Helical" evidence="7">
    <location>
        <begin position="224"/>
        <end position="246"/>
    </location>
</feature>
<dbReference type="GO" id="GO:0055085">
    <property type="term" value="P:transmembrane transport"/>
    <property type="evidence" value="ECO:0007669"/>
    <property type="project" value="InterPro"/>
</dbReference>
<evidence type="ECO:0000256" key="6">
    <source>
        <dbReference type="ARBA" id="ARBA00023136"/>
    </source>
</evidence>
<feature type="transmembrane region" description="Helical" evidence="7">
    <location>
        <begin position="252"/>
        <end position="273"/>
    </location>
</feature>
<feature type="transmembrane region" description="Helical" evidence="7">
    <location>
        <begin position="168"/>
        <end position="189"/>
    </location>
</feature>
<evidence type="ECO:0000256" key="1">
    <source>
        <dbReference type="ARBA" id="ARBA00004141"/>
    </source>
</evidence>
<feature type="transmembrane region" description="Helical" evidence="7">
    <location>
        <begin position="125"/>
        <end position="147"/>
    </location>
</feature>
<feature type="transmembrane region" description="Helical" evidence="7">
    <location>
        <begin position="6"/>
        <end position="27"/>
    </location>
</feature>
<keyword evidence="3" id="KW-1003">Cell membrane</keyword>
<reference evidence="8 9" key="1">
    <citation type="submission" date="2016-10" db="EMBL/GenBank/DDBJ databases">
        <authorList>
            <person name="de Groot N.N."/>
        </authorList>
    </citation>
    <scope>NUCLEOTIDE SEQUENCE [LARGE SCALE GENOMIC DNA]</scope>
    <source>
        <strain evidence="9">L7-484,KACC 16230,DSM 25025</strain>
    </source>
</reference>
<evidence type="ECO:0000256" key="3">
    <source>
        <dbReference type="ARBA" id="ARBA00022475"/>
    </source>
</evidence>
<dbReference type="AlphaFoldDB" id="A0A1H0CUR8"/>
<comment type="subcellular location">
    <subcellularLocation>
        <location evidence="1">Membrane</location>
        <topology evidence="1">Multi-pass membrane protein</topology>
    </subcellularLocation>
</comment>
<keyword evidence="5 7" id="KW-1133">Transmembrane helix</keyword>
<dbReference type="InterPro" id="IPR004776">
    <property type="entry name" value="Mem_transp_PIN-like"/>
</dbReference>
<sequence length="309" mass="31100">MLSLLAFALAPVFAVIALGFAAGRLGWVDNTHSAILGAFVAQFALPVSLFLAVVSVPRDQLASELVPAVVYAVALIGGFAAALLLARWLRLSPVVRALFVLTVAMPNLGGIGLGLIQSLQGGSAAVSIAVANLVGTLTVMVWCFAQLEMAAGSGQPVRALRAALLKPMTVLPTIGFVLAFLGVPFPALAEAALRPLAQATGGAGLFLTGVILSTQTLSPTRATLAGALVSVALQPALAFAACLALGLEGSVALRAVVAMAIPSGFVGTILSSVYRTGTPESGGTLVAASLLSAATLPVWIALATLVFLP</sequence>
<evidence type="ECO:0000256" key="5">
    <source>
        <dbReference type="ARBA" id="ARBA00022989"/>
    </source>
</evidence>
<feature type="transmembrane region" description="Helical" evidence="7">
    <location>
        <begin position="285"/>
        <end position="308"/>
    </location>
</feature>
<feature type="transmembrane region" description="Helical" evidence="7">
    <location>
        <begin position="68"/>
        <end position="86"/>
    </location>
</feature>
<evidence type="ECO:0008006" key="10">
    <source>
        <dbReference type="Google" id="ProtNLM"/>
    </source>
</evidence>
<evidence type="ECO:0000313" key="8">
    <source>
        <dbReference type="EMBL" id="SDN61627.1"/>
    </source>
</evidence>
<dbReference type="Proteomes" id="UP000198793">
    <property type="component" value="Unassembled WGS sequence"/>
</dbReference>
<dbReference type="RefSeq" id="WP_090668263.1">
    <property type="nucleotide sequence ID" value="NZ_FNIT01000001.1"/>
</dbReference>
<evidence type="ECO:0000256" key="2">
    <source>
        <dbReference type="ARBA" id="ARBA00022448"/>
    </source>
</evidence>
<name>A0A1H0CUR8_9HYPH</name>
<keyword evidence="4 7" id="KW-0812">Transmembrane</keyword>
<dbReference type="EMBL" id="FNIT01000001">
    <property type="protein sequence ID" value="SDN61627.1"/>
    <property type="molecule type" value="Genomic_DNA"/>
</dbReference>
<protein>
    <recommendedName>
        <fullName evidence="10">AEC family transporter</fullName>
    </recommendedName>
</protein>
<dbReference type="GO" id="GO:0016020">
    <property type="term" value="C:membrane"/>
    <property type="evidence" value="ECO:0007669"/>
    <property type="project" value="UniProtKB-SubCell"/>
</dbReference>
<dbReference type="PANTHER" id="PTHR36838">
    <property type="entry name" value="AUXIN EFFLUX CARRIER FAMILY PROTEIN"/>
    <property type="match status" value="1"/>
</dbReference>
<evidence type="ECO:0000256" key="7">
    <source>
        <dbReference type="SAM" id="Phobius"/>
    </source>
</evidence>
<dbReference type="PANTHER" id="PTHR36838:SF1">
    <property type="entry name" value="SLR1864 PROTEIN"/>
    <property type="match status" value="1"/>
</dbReference>
<keyword evidence="9" id="KW-1185">Reference proteome</keyword>
<organism evidence="8 9">
    <name type="scientific">Aureimonas jatrophae</name>
    <dbReference type="NCBI Taxonomy" id="1166073"/>
    <lineage>
        <taxon>Bacteria</taxon>
        <taxon>Pseudomonadati</taxon>
        <taxon>Pseudomonadota</taxon>
        <taxon>Alphaproteobacteria</taxon>
        <taxon>Hyphomicrobiales</taxon>
        <taxon>Aurantimonadaceae</taxon>
        <taxon>Aureimonas</taxon>
    </lineage>
</organism>
<dbReference type="OrthoDB" id="9810457at2"/>
<keyword evidence="6 7" id="KW-0472">Membrane</keyword>
<dbReference type="Pfam" id="PF03547">
    <property type="entry name" value="Mem_trans"/>
    <property type="match status" value="1"/>
</dbReference>
<dbReference type="STRING" id="1166073.SAMN05192530_101473"/>
<proteinExistence type="predicted"/>
<evidence type="ECO:0000313" key="9">
    <source>
        <dbReference type="Proteomes" id="UP000198793"/>
    </source>
</evidence>
<feature type="transmembrane region" description="Helical" evidence="7">
    <location>
        <begin position="98"/>
        <end position="119"/>
    </location>
</feature>
<gene>
    <name evidence="8" type="ORF">SAMN05192530_101473</name>
</gene>
<evidence type="ECO:0000256" key="4">
    <source>
        <dbReference type="ARBA" id="ARBA00022692"/>
    </source>
</evidence>